<keyword evidence="3" id="KW-1185">Reference proteome</keyword>
<dbReference type="EMBL" id="ML120374">
    <property type="protein sequence ID" value="RPB01321.1"/>
    <property type="molecule type" value="Genomic_DNA"/>
</dbReference>
<evidence type="ECO:0000313" key="3">
    <source>
        <dbReference type="Proteomes" id="UP000276215"/>
    </source>
</evidence>
<sequence length="64" mass="7123">MGFEWRQLCLDLLSLLVYSGVDSIIMAVWHVPNVGIWAAADAIRRVIVCACFRYAILARITAVA</sequence>
<keyword evidence="1" id="KW-1133">Transmembrane helix</keyword>
<evidence type="ECO:0000313" key="2">
    <source>
        <dbReference type="EMBL" id="RPB01321.1"/>
    </source>
</evidence>
<evidence type="ECO:0000256" key="1">
    <source>
        <dbReference type="SAM" id="Phobius"/>
    </source>
</evidence>
<reference evidence="2 3" key="1">
    <citation type="journal article" date="2018" name="Nat. Ecol. Evol.">
        <title>Pezizomycetes genomes reveal the molecular basis of ectomycorrhizal truffle lifestyle.</title>
        <authorList>
            <person name="Murat C."/>
            <person name="Payen T."/>
            <person name="Noel B."/>
            <person name="Kuo A."/>
            <person name="Morin E."/>
            <person name="Chen J."/>
            <person name="Kohler A."/>
            <person name="Krizsan K."/>
            <person name="Balestrini R."/>
            <person name="Da Silva C."/>
            <person name="Montanini B."/>
            <person name="Hainaut M."/>
            <person name="Levati E."/>
            <person name="Barry K.W."/>
            <person name="Belfiori B."/>
            <person name="Cichocki N."/>
            <person name="Clum A."/>
            <person name="Dockter R.B."/>
            <person name="Fauchery L."/>
            <person name="Guy J."/>
            <person name="Iotti M."/>
            <person name="Le Tacon F."/>
            <person name="Lindquist E.A."/>
            <person name="Lipzen A."/>
            <person name="Malagnac F."/>
            <person name="Mello A."/>
            <person name="Molinier V."/>
            <person name="Miyauchi S."/>
            <person name="Poulain J."/>
            <person name="Riccioni C."/>
            <person name="Rubini A."/>
            <person name="Sitrit Y."/>
            <person name="Splivallo R."/>
            <person name="Traeger S."/>
            <person name="Wang M."/>
            <person name="Zifcakova L."/>
            <person name="Wipf D."/>
            <person name="Zambonelli A."/>
            <person name="Paolocci F."/>
            <person name="Nowrousian M."/>
            <person name="Ottonello S."/>
            <person name="Baldrian P."/>
            <person name="Spatafora J.W."/>
            <person name="Henrissat B."/>
            <person name="Nagy L.G."/>
            <person name="Aury J.M."/>
            <person name="Wincker P."/>
            <person name="Grigoriev I.V."/>
            <person name="Bonfante P."/>
            <person name="Martin F.M."/>
        </authorList>
    </citation>
    <scope>NUCLEOTIDE SEQUENCE [LARGE SCALE GENOMIC DNA]</scope>
    <source>
        <strain evidence="2 3">120613-1</strain>
    </source>
</reference>
<dbReference type="Proteomes" id="UP000276215">
    <property type="component" value="Unassembled WGS sequence"/>
</dbReference>
<keyword evidence="1" id="KW-0472">Membrane</keyword>
<keyword evidence="1" id="KW-0812">Transmembrane</keyword>
<feature type="transmembrane region" description="Helical" evidence="1">
    <location>
        <begin position="12"/>
        <end position="31"/>
    </location>
</feature>
<name>A0A3N4JYW4_9PEZI</name>
<gene>
    <name evidence="2" type="ORF">L873DRAFT_1803844</name>
</gene>
<proteinExistence type="predicted"/>
<accession>A0A3N4JYW4</accession>
<protein>
    <submittedName>
        <fullName evidence="2">Uncharacterized protein</fullName>
    </submittedName>
</protein>
<organism evidence="2 3">
    <name type="scientific">Choiromyces venosus 120613-1</name>
    <dbReference type="NCBI Taxonomy" id="1336337"/>
    <lineage>
        <taxon>Eukaryota</taxon>
        <taxon>Fungi</taxon>
        <taxon>Dikarya</taxon>
        <taxon>Ascomycota</taxon>
        <taxon>Pezizomycotina</taxon>
        <taxon>Pezizomycetes</taxon>
        <taxon>Pezizales</taxon>
        <taxon>Tuberaceae</taxon>
        <taxon>Choiromyces</taxon>
    </lineage>
</organism>
<dbReference type="AlphaFoldDB" id="A0A3N4JYW4"/>